<gene>
    <name evidence="2" type="ORF">DB31_4084</name>
</gene>
<feature type="signal peptide" evidence="1">
    <location>
        <begin position="1"/>
        <end position="18"/>
    </location>
</feature>
<evidence type="ECO:0000313" key="2">
    <source>
        <dbReference type="EMBL" id="KFE62374.1"/>
    </source>
</evidence>
<name>A0A085W3W1_9BACT</name>
<dbReference type="Proteomes" id="UP000028725">
    <property type="component" value="Unassembled WGS sequence"/>
</dbReference>
<reference evidence="2 3" key="1">
    <citation type="submission" date="2014-04" db="EMBL/GenBank/DDBJ databases">
        <title>Genome assembly of Hyalangium minutum DSM 14724.</title>
        <authorList>
            <person name="Sharma G."/>
            <person name="Subramanian S."/>
        </authorList>
    </citation>
    <scope>NUCLEOTIDE SEQUENCE [LARGE SCALE GENOMIC DNA]</scope>
    <source>
        <strain evidence="2 3">DSM 14724</strain>
    </source>
</reference>
<evidence type="ECO:0000256" key="1">
    <source>
        <dbReference type="SAM" id="SignalP"/>
    </source>
</evidence>
<keyword evidence="3" id="KW-1185">Reference proteome</keyword>
<keyword evidence="1" id="KW-0732">Signal</keyword>
<evidence type="ECO:0008006" key="4">
    <source>
        <dbReference type="Google" id="ProtNLM"/>
    </source>
</evidence>
<dbReference type="RefSeq" id="WP_044197522.1">
    <property type="nucleotide sequence ID" value="NZ_JMCB01000022.1"/>
</dbReference>
<protein>
    <recommendedName>
        <fullName evidence="4">Outer membrane protein beta-barrel domain-containing protein</fullName>
    </recommendedName>
</protein>
<sequence>MRSLPLLLALCAGLPAWAEDPSVHAPYLVPPRALTNEVSSSLGLLTGGYSFPGGSWDDLFLSSITRGHYLYNGLTAEAGMLSLTPLERGGPKPSTSLSLRLGYTGERWSVLAGAVLQATYPSTPILTVLPSVRALYQVGQVTLNAGLVDLVGLVPAHVGASYGPVGLAYVLPLGLRAHGRIPLTANAGIQLEAFAFRLAGARSAMFTVGLVGNPRSSRPGGGS</sequence>
<organism evidence="2 3">
    <name type="scientific">Hyalangium minutum</name>
    <dbReference type="NCBI Taxonomy" id="394096"/>
    <lineage>
        <taxon>Bacteria</taxon>
        <taxon>Pseudomonadati</taxon>
        <taxon>Myxococcota</taxon>
        <taxon>Myxococcia</taxon>
        <taxon>Myxococcales</taxon>
        <taxon>Cystobacterineae</taxon>
        <taxon>Archangiaceae</taxon>
        <taxon>Hyalangium</taxon>
    </lineage>
</organism>
<feature type="chain" id="PRO_5001799197" description="Outer membrane protein beta-barrel domain-containing protein" evidence="1">
    <location>
        <begin position="19"/>
        <end position="223"/>
    </location>
</feature>
<comment type="caution">
    <text evidence="2">The sequence shown here is derived from an EMBL/GenBank/DDBJ whole genome shotgun (WGS) entry which is preliminary data.</text>
</comment>
<dbReference type="EMBL" id="JMCB01000022">
    <property type="protein sequence ID" value="KFE62374.1"/>
    <property type="molecule type" value="Genomic_DNA"/>
</dbReference>
<dbReference type="STRING" id="394096.DB31_4084"/>
<proteinExistence type="predicted"/>
<evidence type="ECO:0000313" key="3">
    <source>
        <dbReference type="Proteomes" id="UP000028725"/>
    </source>
</evidence>
<dbReference type="OrthoDB" id="5516068at2"/>
<dbReference type="AlphaFoldDB" id="A0A085W3W1"/>
<accession>A0A085W3W1</accession>